<dbReference type="Pfam" id="PF00067">
    <property type="entry name" value="p450"/>
    <property type="match status" value="2"/>
</dbReference>
<dbReference type="InterPro" id="IPR017972">
    <property type="entry name" value="Cyt_P450_CS"/>
</dbReference>
<dbReference type="GO" id="GO:0004497">
    <property type="term" value="F:monooxygenase activity"/>
    <property type="evidence" value="ECO:0007669"/>
    <property type="project" value="UniProtKB-KW"/>
</dbReference>
<dbReference type="GO" id="GO:0016132">
    <property type="term" value="P:brassinosteroid biosynthetic process"/>
    <property type="evidence" value="ECO:0007669"/>
    <property type="project" value="TreeGrafter"/>
</dbReference>
<dbReference type="SUPFAM" id="SSF48264">
    <property type="entry name" value="Cytochrome P450"/>
    <property type="match status" value="1"/>
</dbReference>
<evidence type="ECO:0000256" key="1">
    <source>
        <dbReference type="ARBA" id="ARBA00022723"/>
    </source>
</evidence>
<evidence type="ECO:0000313" key="4">
    <source>
        <dbReference type="EMBL" id="GJN36425.1"/>
    </source>
</evidence>
<dbReference type="GO" id="GO:0010268">
    <property type="term" value="P:brassinosteroid homeostasis"/>
    <property type="evidence" value="ECO:0007669"/>
    <property type="project" value="TreeGrafter"/>
</dbReference>
<dbReference type="GO" id="GO:0005506">
    <property type="term" value="F:iron ion binding"/>
    <property type="evidence" value="ECO:0007669"/>
    <property type="project" value="InterPro"/>
</dbReference>
<evidence type="ECO:0000313" key="5">
    <source>
        <dbReference type="Proteomes" id="UP001054889"/>
    </source>
</evidence>
<dbReference type="PROSITE" id="PS00086">
    <property type="entry name" value="CYTOCHROME_P450"/>
    <property type="match status" value="1"/>
</dbReference>
<sequence length="161" mass="18118">MDVLRQEIASRRRNAADSSNVVVHDDFLQTLLLLRTNNNSDSPALLLSDDHILDNILTLIIAGQVTTATAISWMVKYLADNTALQEKLREETIKAHNSFLAFGAGGRTCLGMNLAKIMMLIFLHRLVTSFRWEMADDDPSLEKWAMFPRLKNGCPVHLKPI</sequence>
<evidence type="ECO:0000256" key="2">
    <source>
        <dbReference type="ARBA" id="ARBA00023004"/>
    </source>
</evidence>
<keyword evidence="5" id="KW-1185">Reference proteome</keyword>
<dbReference type="Gene3D" id="1.10.630.10">
    <property type="entry name" value="Cytochrome P450"/>
    <property type="match status" value="2"/>
</dbReference>
<gene>
    <name evidence="4" type="primary">gb25284</name>
    <name evidence="4" type="ORF">PR202_gb25284</name>
</gene>
<dbReference type="GO" id="GO:0016705">
    <property type="term" value="F:oxidoreductase activity, acting on paired donors, with incorporation or reduction of molecular oxygen"/>
    <property type="evidence" value="ECO:0007669"/>
    <property type="project" value="InterPro"/>
</dbReference>
<name>A0AAV5FNU2_ELECO</name>
<accession>A0AAV5FNU2</accession>
<proteinExistence type="inferred from homology"/>
<reference evidence="4" key="1">
    <citation type="journal article" date="2018" name="DNA Res.">
        <title>Multiple hybrid de novo genome assembly of finger millet, an orphan allotetraploid crop.</title>
        <authorList>
            <person name="Hatakeyama M."/>
            <person name="Aluri S."/>
            <person name="Balachadran M.T."/>
            <person name="Sivarajan S.R."/>
            <person name="Patrignani A."/>
            <person name="Gruter S."/>
            <person name="Poveda L."/>
            <person name="Shimizu-Inatsugi R."/>
            <person name="Baeten J."/>
            <person name="Francoijs K.J."/>
            <person name="Nataraja K.N."/>
            <person name="Reddy Y.A.N."/>
            <person name="Phadnis S."/>
            <person name="Ravikumar R.L."/>
            <person name="Schlapbach R."/>
            <person name="Sreeman S.M."/>
            <person name="Shimizu K.K."/>
        </authorList>
    </citation>
    <scope>NUCLEOTIDE SEQUENCE</scope>
</reference>
<dbReference type="InterPro" id="IPR036396">
    <property type="entry name" value="Cyt_P450_sf"/>
</dbReference>
<protein>
    <submittedName>
        <fullName evidence="4">Uncharacterized protein</fullName>
    </submittedName>
</protein>
<dbReference type="GO" id="GO:0020037">
    <property type="term" value="F:heme binding"/>
    <property type="evidence" value="ECO:0007669"/>
    <property type="project" value="InterPro"/>
</dbReference>
<reference evidence="4" key="2">
    <citation type="submission" date="2021-12" db="EMBL/GenBank/DDBJ databases">
        <title>Resequencing data analysis of finger millet.</title>
        <authorList>
            <person name="Hatakeyama M."/>
            <person name="Aluri S."/>
            <person name="Balachadran M.T."/>
            <person name="Sivarajan S.R."/>
            <person name="Poveda L."/>
            <person name="Shimizu-Inatsugi R."/>
            <person name="Schlapbach R."/>
            <person name="Sreeman S.M."/>
            <person name="Shimizu K.K."/>
        </authorList>
    </citation>
    <scope>NUCLEOTIDE SEQUENCE</scope>
</reference>
<dbReference type="PANTHER" id="PTHR24286:SF189">
    <property type="entry name" value="CYTOCHROME P450, FAMILY 722, SUBFAMILY A, POLYPEPTIDE 1"/>
    <property type="match status" value="1"/>
</dbReference>
<keyword evidence="2 3" id="KW-0408">Iron</keyword>
<dbReference type="Proteomes" id="UP001054889">
    <property type="component" value="Unassembled WGS sequence"/>
</dbReference>
<keyword evidence="3" id="KW-0349">Heme</keyword>
<keyword evidence="3" id="KW-0503">Monooxygenase</keyword>
<comment type="similarity">
    <text evidence="3">Belongs to the cytochrome P450 family.</text>
</comment>
<dbReference type="AlphaFoldDB" id="A0AAV5FNU2"/>
<comment type="caution">
    <text evidence="4">The sequence shown here is derived from an EMBL/GenBank/DDBJ whole genome shotgun (WGS) entry which is preliminary data.</text>
</comment>
<dbReference type="InterPro" id="IPR001128">
    <property type="entry name" value="Cyt_P450"/>
</dbReference>
<evidence type="ECO:0000256" key="3">
    <source>
        <dbReference type="RuleBase" id="RU000461"/>
    </source>
</evidence>
<keyword evidence="3" id="KW-0560">Oxidoreductase</keyword>
<keyword evidence="1 3" id="KW-0479">Metal-binding</keyword>
<dbReference type="GO" id="GO:0016125">
    <property type="term" value="P:sterol metabolic process"/>
    <property type="evidence" value="ECO:0007669"/>
    <property type="project" value="TreeGrafter"/>
</dbReference>
<dbReference type="PANTHER" id="PTHR24286">
    <property type="entry name" value="CYTOCHROME P450 26"/>
    <property type="match status" value="1"/>
</dbReference>
<organism evidence="4 5">
    <name type="scientific">Eleusine coracana subsp. coracana</name>
    <dbReference type="NCBI Taxonomy" id="191504"/>
    <lineage>
        <taxon>Eukaryota</taxon>
        <taxon>Viridiplantae</taxon>
        <taxon>Streptophyta</taxon>
        <taxon>Embryophyta</taxon>
        <taxon>Tracheophyta</taxon>
        <taxon>Spermatophyta</taxon>
        <taxon>Magnoliopsida</taxon>
        <taxon>Liliopsida</taxon>
        <taxon>Poales</taxon>
        <taxon>Poaceae</taxon>
        <taxon>PACMAD clade</taxon>
        <taxon>Chloridoideae</taxon>
        <taxon>Cynodonteae</taxon>
        <taxon>Eleusininae</taxon>
        <taxon>Eleusine</taxon>
    </lineage>
</organism>
<dbReference type="EMBL" id="BQKI01000088">
    <property type="protein sequence ID" value="GJN36425.1"/>
    <property type="molecule type" value="Genomic_DNA"/>
</dbReference>